<dbReference type="RefSeq" id="WP_268924355.1">
    <property type="nucleotide sequence ID" value="NZ_JAPTGB010000004.1"/>
</dbReference>
<accession>A0ABT4IG84</accession>
<protein>
    <submittedName>
        <fullName evidence="1">Uncharacterized protein</fullName>
    </submittedName>
</protein>
<proteinExistence type="predicted"/>
<reference evidence="1" key="1">
    <citation type="submission" date="2022-12" db="EMBL/GenBank/DDBJ databases">
        <title>Isolation and characterisation of novel Methanocorpusculum spp. from native Australian herbivores indicates the genus is ancestrally host-associated.</title>
        <authorList>
            <person name="Volmer J.G."/>
            <person name="Soo R.M."/>
            <person name="Evans P.N."/>
            <person name="Hoedt E.C."/>
            <person name="Astorga Alsina A.L."/>
            <person name="Woodcroft B.J."/>
            <person name="Tyson G.W."/>
            <person name="Hugenholtz P."/>
            <person name="Morrison M."/>
        </authorList>
    </citation>
    <scope>NUCLEOTIDE SEQUENCE</scope>
    <source>
        <strain evidence="1">MG</strain>
    </source>
</reference>
<organism evidence="1 2">
    <name type="scientific">Methanocorpusculum petauri</name>
    <dbReference type="NCBI Taxonomy" id="3002863"/>
    <lineage>
        <taxon>Archaea</taxon>
        <taxon>Methanobacteriati</taxon>
        <taxon>Methanobacteriota</taxon>
        <taxon>Stenosarchaea group</taxon>
        <taxon>Methanomicrobia</taxon>
        <taxon>Methanomicrobiales</taxon>
        <taxon>Methanocorpusculaceae</taxon>
        <taxon>Methanocorpusculum</taxon>
    </lineage>
</organism>
<keyword evidence="2" id="KW-1185">Reference proteome</keyword>
<gene>
    <name evidence="1" type="ORF">O0S10_02670</name>
</gene>
<dbReference type="EMBL" id="JAPTGB010000004">
    <property type="protein sequence ID" value="MCZ0860133.1"/>
    <property type="molecule type" value="Genomic_DNA"/>
</dbReference>
<dbReference type="Proteomes" id="UP001141422">
    <property type="component" value="Unassembled WGS sequence"/>
</dbReference>
<comment type="caution">
    <text evidence="1">The sequence shown here is derived from an EMBL/GenBank/DDBJ whole genome shotgun (WGS) entry which is preliminary data.</text>
</comment>
<evidence type="ECO:0000313" key="1">
    <source>
        <dbReference type="EMBL" id="MCZ0860133.1"/>
    </source>
</evidence>
<evidence type="ECO:0000313" key="2">
    <source>
        <dbReference type="Proteomes" id="UP001141422"/>
    </source>
</evidence>
<sequence>MYIDNAIADTLQTPRDSLNDATILILLSPARHHGELRISLYHVTGIFMKNISAE</sequence>
<name>A0ABT4IG84_9EURY</name>